<protein>
    <submittedName>
        <fullName evidence="2">ABC transporter permease</fullName>
    </submittedName>
</protein>
<accession>A0A6N7XEE3</accession>
<feature type="transmembrane region" description="Helical" evidence="1">
    <location>
        <begin position="61"/>
        <end position="80"/>
    </location>
</feature>
<dbReference type="Pfam" id="PF12730">
    <property type="entry name" value="ABC2_membrane_4"/>
    <property type="match status" value="1"/>
</dbReference>
<organism evidence="2 3">
    <name type="scientific">Tissierella pigra</name>
    <dbReference type="NCBI Taxonomy" id="2607614"/>
    <lineage>
        <taxon>Bacteria</taxon>
        <taxon>Bacillati</taxon>
        <taxon>Bacillota</taxon>
        <taxon>Tissierellia</taxon>
        <taxon>Tissierellales</taxon>
        <taxon>Tissierellaceae</taxon>
        <taxon>Tissierella</taxon>
    </lineage>
</organism>
<evidence type="ECO:0000313" key="2">
    <source>
        <dbReference type="EMBL" id="MSU00431.1"/>
    </source>
</evidence>
<dbReference type="EMBL" id="VUNQ01000003">
    <property type="protein sequence ID" value="MSU00431.1"/>
    <property type="molecule type" value="Genomic_DNA"/>
</dbReference>
<keyword evidence="3" id="KW-1185">Reference proteome</keyword>
<sequence>MMNVISSEIYKIFKSKVFYGVLIVLLMMNAMLLISGLSAIRSSTILGTGISAYQESYHADGIIYIILIFVVFLITSEYANETIRQMSCRGIERWKLVLGQYIAISLITIVVVLGFGFINLLLFTVLFELGEVNIIVFIRMNLGMICIILATVGLGTFVSHLSKSSGIAVILSIILFIGSDYIAKLFALLTKKDILTIYGLGNMRKIIIDFNSSPEVVVKISMVLLLIVLATILGSYLLFLKRDID</sequence>
<evidence type="ECO:0000256" key="1">
    <source>
        <dbReference type="SAM" id="Phobius"/>
    </source>
</evidence>
<keyword evidence="1" id="KW-1133">Transmembrane helix</keyword>
<evidence type="ECO:0000313" key="3">
    <source>
        <dbReference type="Proteomes" id="UP000469523"/>
    </source>
</evidence>
<dbReference type="Proteomes" id="UP000469523">
    <property type="component" value="Unassembled WGS sequence"/>
</dbReference>
<feature type="transmembrane region" description="Helical" evidence="1">
    <location>
        <begin position="101"/>
        <end position="122"/>
    </location>
</feature>
<proteinExistence type="predicted"/>
<feature type="transmembrane region" description="Helical" evidence="1">
    <location>
        <begin position="165"/>
        <end position="183"/>
    </location>
</feature>
<dbReference type="AlphaFoldDB" id="A0A6N7XEE3"/>
<feature type="transmembrane region" description="Helical" evidence="1">
    <location>
        <begin position="134"/>
        <end position="158"/>
    </location>
</feature>
<keyword evidence="1" id="KW-0812">Transmembrane</keyword>
<feature type="transmembrane region" description="Helical" evidence="1">
    <location>
        <begin position="17"/>
        <end position="41"/>
    </location>
</feature>
<gene>
    <name evidence="2" type="ORF">FYJ83_02995</name>
</gene>
<dbReference type="PANTHER" id="PTHR37305:SF1">
    <property type="entry name" value="MEMBRANE PROTEIN"/>
    <property type="match status" value="1"/>
</dbReference>
<feature type="transmembrane region" description="Helical" evidence="1">
    <location>
        <begin position="220"/>
        <end position="240"/>
    </location>
</feature>
<reference evidence="2 3" key="1">
    <citation type="submission" date="2019-09" db="EMBL/GenBank/DDBJ databases">
        <title>In-depth cultivation of the pig gut microbiome towards novel bacterial diversity and tailored functional studies.</title>
        <authorList>
            <person name="Wylensek D."/>
            <person name="Hitch T.C.A."/>
            <person name="Clavel T."/>
        </authorList>
    </citation>
    <scope>NUCLEOTIDE SEQUENCE [LARGE SCALE GENOMIC DNA]</scope>
    <source>
        <strain evidence="2 3">WCA3-693-APC-4?</strain>
    </source>
</reference>
<comment type="caution">
    <text evidence="2">The sequence shown here is derived from an EMBL/GenBank/DDBJ whole genome shotgun (WGS) entry which is preliminary data.</text>
</comment>
<dbReference type="PANTHER" id="PTHR37305">
    <property type="entry name" value="INTEGRAL MEMBRANE PROTEIN-RELATED"/>
    <property type="match status" value="1"/>
</dbReference>
<name>A0A6N7XEE3_9FIRM</name>
<keyword evidence="1" id="KW-0472">Membrane</keyword>